<evidence type="ECO:0000313" key="1">
    <source>
        <dbReference type="EMBL" id="MUU77776.1"/>
    </source>
</evidence>
<reference evidence="1 2" key="1">
    <citation type="submission" date="2019-12" db="EMBL/GenBank/DDBJ databases">
        <authorList>
            <person name="Li J."/>
        </authorList>
    </citation>
    <scope>NUCLEOTIDE SEQUENCE [LARGE SCALE GENOMIC DNA]</scope>
    <source>
        <strain evidence="1 2">HL2-2</strain>
    </source>
</reference>
<sequence>MKYLSLVLFFCLSYVGVSQNEANIWYFGENAGLDFNSGIPIALTDGQLSTLEGCSTISDQNGDLLFYSDGVTVWNKNHIVMLNGTGLNGNSSSTHSALIIPNPNDSDLYYIFTVDRVLNFGTSASGNGLQYSEVDMTLDGGLGAITNKNVLLHSPTTEKITGVKNANGDGFWVLSHKVNSNEFIAYEVTATGVNTTPVTSSVGNVVTVIGSNQEQNNAIGQIKFSPDGTKVAVARRGGMNEVVLLDFDTSTGVLSNQITLIDGLGSSPAQVYGLDFSSNSNVLYSSAVSGEVYQFNLDAGNANDIINSKILIQNNSTEAYGGIQLGPDCKIYIAKLNSGSLDVIDNPNEVGTGCNYIVDGVSLGGNLSKLGLPPFNQSLFNVDFNLEDENRNILADNLVLCEDQYTLYTTELVNSTVYTWYKDGELISGADSSTYIATEPGTYEVFAFVSAACGIEYEDEIVLEFGQLEVVDVEDEYCLDGSITSVTLSDYDLEIYTGSVSATISYHLSQSDAELNLNAQNTMAAESGQSVLYVRVENTSYPDCVSYSTLTVNFYDLPVFNNVDDLYLCDDDYDGVAAFDTSNIETSLLNGQTDITIDYYDESGNLLSSPLPDPFETQTQSITVRLTNSFVDDCYVESNINFIVNERPIAYTFDGDFVCDDVSNDGEHIFNLDDYTSQVLNGQSSINFEVQYFETEIDAEDNINSLENLYTVSSTSQTIYVRIHNFDDIDCYDITSFDIGVYYLPLANQPEDIIVCDDESNDGFEIFDLAGQNEAILGGQSADENVISYYLSEQDAETGENPQSTNFMNITNPQTIYARIENVNSSTCFSITSFELLVQDVPVLLMNENWPICEDGFVEIIADEGYDYYTWSSGETTRTITVEEPGEYTVTVSNVYGDLICSEDKTVTVSISDIAVITNIDTEDWSQSNNTISVFVEGNGDYEYSIDGVNFQADNVFTDLYVGDYTVYVRDLNGCGVVDEDVYLIYYPPFFTPNGDGKNETWQLINAQLEPGNVVYIFNRYGKLITEIKPNDFGWDGTYNGKNMPSSDYWFVLERQNGKVYRGHFALKR</sequence>
<organism evidence="1 2">
    <name type="scientific">Winogradskyella endarachnes</name>
    <dbReference type="NCBI Taxonomy" id="2681965"/>
    <lineage>
        <taxon>Bacteria</taxon>
        <taxon>Pseudomonadati</taxon>
        <taxon>Bacteroidota</taxon>
        <taxon>Flavobacteriia</taxon>
        <taxon>Flavobacteriales</taxon>
        <taxon>Flavobacteriaceae</taxon>
        <taxon>Winogradskyella</taxon>
    </lineage>
</organism>
<accession>A0A6L6U8A6</accession>
<dbReference type="RefSeq" id="WP_157362681.1">
    <property type="nucleotide sequence ID" value="NZ_WOWS01000002.1"/>
</dbReference>
<dbReference type="InterPro" id="IPR015943">
    <property type="entry name" value="WD40/YVTN_repeat-like_dom_sf"/>
</dbReference>
<proteinExistence type="predicted"/>
<dbReference type="Pfam" id="PF13585">
    <property type="entry name" value="CHU_C"/>
    <property type="match status" value="1"/>
</dbReference>
<dbReference type="InterPro" id="IPR026341">
    <property type="entry name" value="T9SS_type_B"/>
</dbReference>
<dbReference type="EMBL" id="WOWS01000002">
    <property type="protein sequence ID" value="MUU77776.1"/>
    <property type="molecule type" value="Genomic_DNA"/>
</dbReference>
<dbReference type="Gene3D" id="2.130.10.10">
    <property type="entry name" value="YVTN repeat-like/Quinoprotein amine dehydrogenase"/>
    <property type="match status" value="1"/>
</dbReference>
<dbReference type="AlphaFoldDB" id="A0A6L6U8A6"/>
<dbReference type="Proteomes" id="UP000478208">
    <property type="component" value="Unassembled WGS sequence"/>
</dbReference>
<dbReference type="SUPFAM" id="SSF63829">
    <property type="entry name" value="Calcium-dependent phosphotriesterase"/>
    <property type="match status" value="1"/>
</dbReference>
<protein>
    <submittedName>
        <fullName evidence="1">T9SS type B sorting domain-containing protein</fullName>
    </submittedName>
</protein>
<gene>
    <name evidence="1" type="ORF">GN138_04925</name>
</gene>
<name>A0A6L6U8A6_9FLAO</name>
<dbReference type="NCBIfam" id="TIGR04131">
    <property type="entry name" value="Bac_Flav_CTERM"/>
    <property type="match status" value="1"/>
</dbReference>
<keyword evidence="2" id="KW-1185">Reference proteome</keyword>
<evidence type="ECO:0000313" key="2">
    <source>
        <dbReference type="Proteomes" id="UP000478208"/>
    </source>
</evidence>
<comment type="caution">
    <text evidence="1">The sequence shown here is derived from an EMBL/GenBank/DDBJ whole genome shotgun (WGS) entry which is preliminary data.</text>
</comment>